<proteinExistence type="predicted"/>
<accession>A0A2A9NQB8</accession>
<sequence length="105" mass="12134">MYLVGGYILTPDQVRQWCLAHEIEDPTPASATILVNRWLREHSIPTRLLAVTFRKESMYLIVTTRRSDPIATQISFKPFEENDRARQVKSQLDVGDVEFVTVHGY</sequence>
<keyword evidence="2" id="KW-1185">Reference proteome</keyword>
<protein>
    <submittedName>
        <fullName evidence="1">Uncharacterized protein</fullName>
    </submittedName>
</protein>
<evidence type="ECO:0000313" key="1">
    <source>
        <dbReference type="EMBL" id="PFH49882.1"/>
    </source>
</evidence>
<evidence type="ECO:0000313" key="2">
    <source>
        <dbReference type="Proteomes" id="UP000242287"/>
    </source>
</evidence>
<reference evidence="1 2" key="1">
    <citation type="submission" date="2014-02" db="EMBL/GenBank/DDBJ databases">
        <title>Transposable element dynamics among asymbiotic and ectomycorrhizal Amanita fungi.</title>
        <authorList>
            <consortium name="DOE Joint Genome Institute"/>
            <person name="Hess J."/>
            <person name="Skrede I."/>
            <person name="Wolfe B."/>
            <person name="LaButti K."/>
            <person name="Ohm R.A."/>
            <person name="Grigoriev I.V."/>
            <person name="Pringle A."/>
        </authorList>
    </citation>
    <scope>NUCLEOTIDE SEQUENCE [LARGE SCALE GENOMIC DNA]</scope>
    <source>
        <strain evidence="1 2">SKay4041</strain>
    </source>
</reference>
<dbReference type="AlphaFoldDB" id="A0A2A9NQB8"/>
<name>A0A2A9NQB8_9AGAR</name>
<dbReference type="EMBL" id="KZ302017">
    <property type="protein sequence ID" value="PFH49882.1"/>
    <property type="molecule type" value="Genomic_DNA"/>
</dbReference>
<gene>
    <name evidence="1" type="ORF">AMATHDRAFT_48359</name>
</gene>
<organism evidence="1 2">
    <name type="scientific">Amanita thiersii Skay4041</name>
    <dbReference type="NCBI Taxonomy" id="703135"/>
    <lineage>
        <taxon>Eukaryota</taxon>
        <taxon>Fungi</taxon>
        <taxon>Dikarya</taxon>
        <taxon>Basidiomycota</taxon>
        <taxon>Agaricomycotina</taxon>
        <taxon>Agaricomycetes</taxon>
        <taxon>Agaricomycetidae</taxon>
        <taxon>Agaricales</taxon>
        <taxon>Pluteineae</taxon>
        <taxon>Amanitaceae</taxon>
        <taxon>Amanita</taxon>
    </lineage>
</organism>
<dbReference type="OrthoDB" id="3262734at2759"/>
<dbReference type="Proteomes" id="UP000242287">
    <property type="component" value="Unassembled WGS sequence"/>
</dbReference>